<sequence>MSYANAIATPADRAKAAVSVIAIHALVGFGIVTGLTVTGAITIDDETLVGIDLTDPLPPPPPPPEPIETATPDVPVAYLPRVAPKPPMELAPSNPITVAPITDRVPRDTFFVPGPTVDRGPVVAPRPSPSPSPVIAPVAAIPRNGPAGWFTNDDYPRRELTRESEGTARYRLIVGTDGRVDACEITAGTGHAGLDTATCRLIQTRARFDAATNASGERVVGTYTGSVSWQIPE</sequence>
<dbReference type="RefSeq" id="WP_131452828.1">
    <property type="nucleotide sequence ID" value="NZ_BMJK01000001.1"/>
</dbReference>
<dbReference type="OrthoDB" id="7585155at2"/>
<evidence type="ECO:0000256" key="4">
    <source>
        <dbReference type="ARBA" id="ARBA00023136"/>
    </source>
</evidence>
<keyword evidence="2" id="KW-0812">Transmembrane</keyword>
<dbReference type="GO" id="GO:0055085">
    <property type="term" value="P:transmembrane transport"/>
    <property type="evidence" value="ECO:0007669"/>
    <property type="project" value="InterPro"/>
</dbReference>
<dbReference type="NCBIfam" id="TIGR01352">
    <property type="entry name" value="tonB_Cterm"/>
    <property type="match status" value="1"/>
</dbReference>
<dbReference type="SUPFAM" id="SSF74653">
    <property type="entry name" value="TolA/TonB C-terminal domain"/>
    <property type="match status" value="1"/>
</dbReference>
<keyword evidence="4" id="KW-0472">Membrane</keyword>
<protein>
    <submittedName>
        <fullName evidence="7">TonB family protein</fullName>
    </submittedName>
</protein>
<proteinExistence type="predicted"/>
<evidence type="ECO:0000256" key="5">
    <source>
        <dbReference type="SAM" id="MobiDB-lite"/>
    </source>
</evidence>
<dbReference type="Proteomes" id="UP000460626">
    <property type="component" value="Unassembled WGS sequence"/>
</dbReference>
<evidence type="ECO:0000256" key="3">
    <source>
        <dbReference type="ARBA" id="ARBA00022989"/>
    </source>
</evidence>
<evidence type="ECO:0000256" key="1">
    <source>
        <dbReference type="ARBA" id="ARBA00004167"/>
    </source>
</evidence>
<name>A0A845A345_9SPHN</name>
<gene>
    <name evidence="7" type="ORF">GRI62_08095</name>
</gene>
<dbReference type="InterPro" id="IPR006260">
    <property type="entry name" value="TonB/TolA_C"/>
</dbReference>
<evidence type="ECO:0000313" key="7">
    <source>
        <dbReference type="EMBL" id="MXO93566.1"/>
    </source>
</evidence>
<evidence type="ECO:0000256" key="2">
    <source>
        <dbReference type="ARBA" id="ARBA00022692"/>
    </source>
</evidence>
<comment type="subcellular location">
    <subcellularLocation>
        <location evidence="1">Membrane</location>
        <topology evidence="1">Single-pass membrane protein</topology>
    </subcellularLocation>
</comment>
<dbReference type="Pfam" id="PF03544">
    <property type="entry name" value="TonB_C"/>
    <property type="match status" value="1"/>
</dbReference>
<keyword evidence="3" id="KW-1133">Transmembrane helix</keyword>
<organism evidence="7 8">
    <name type="scientific">Aurantiacibacter arachoides</name>
    <dbReference type="NCBI Taxonomy" id="1850444"/>
    <lineage>
        <taxon>Bacteria</taxon>
        <taxon>Pseudomonadati</taxon>
        <taxon>Pseudomonadota</taxon>
        <taxon>Alphaproteobacteria</taxon>
        <taxon>Sphingomonadales</taxon>
        <taxon>Erythrobacteraceae</taxon>
        <taxon>Aurantiacibacter</taxon>
    </lineage>
</organism>
<dbReference type="Gene3D" id="3.30.1150.10">
    <property type="match status" value="1"/>
</dbReference>
<dbReference type="EMBL" id="WTYH01000001">
    <property type="protein sequence ID" value="MXO93566.1"/>
    <property type="molecule type" value="Genomic_DNA"/>
</dbReference>
<accession>A0A845A345</accession>
<dbReference type="AlphaFoldDB" id="A0A845A345"/>
<dbReference type="GO" id="GO:0016020">
    <property type="term" value="C:membrane"/>
    <property type="evidence" value="ECO:0007669"/>
    <property type="project" value="UniProtKB-SubCell"/>
</dbReference>
<evidence type="ECO:0000313" key="8">
    <source>
        <dbReference type="Proteomes" id="UP000460626"/>
    </source>
</evidence>
<dbReference type="InterPro" id="IPR037682">
    <property type="entry name" value="TonB_C"/>
</dbReference>
<feature type="domain" description="TonB C-terminal" evidence="6">
    <location>
        <begin position="154"/>
        <end position="230"/>
    </location>
</feature>
<feature type="region of interest" description="Disordered" evidence="5">
    <location>
        <begin position="112"/>
        <end position="132"/>
    </location>
</feature>
<comment type="caution">
    <text evidence="7">The sequence shown here is derived from an EMBL/GenBank/DDBJ whole genome shotgun (WGS) entry which is preliminary data.</text>
</comment>
<reference evidence="7 8" key="1">
    <citation type="submission" date="2019-12" db="EMBL/GenBank/DDBJ databases">
        <title>Genomic-based taxomic classification of the family Erythrobacteraceae.</title>
        <authorList>
            <person name="Xu L."/>
        </authorList>
    </citation>
    <scope>NUCLEOTIDE SEQUENCE [LARGE SCALE GENOMIC DNA]</scope>
    <source>
        <strain evidence="7 8">RC4-10-4</strain>
    </source>
</reference>
<evidence type="ECO:0000259" key="6">
    <source>
        <dbReference type="Pfam" id="PF03544"/>
    </source>
</evidence>
<keyword evidence="8" id="KW-1185">Reference proteome</keyword>